<comment type="caution">
    <text evidence="2">The sequence shown here is derived from an EMBL/GenBank/DDBJ whole genome shotgun (WGS) entry which is preliminary data.</text>
</comment>
<keyword evidence="3" id="KW-1185">Reference proteome</keyword>
<name>A0ABP8HJ25_9ACTN</name>
<dbReference type="EMBL" id="BAABET010000018">
    <property type="protein sequence ID" value="GAA4339879.1"/>
    <property type="molecule type" value="Genomic_DNA"/>
</dbReference>
<reference evidence="3" key="1">
    <citation type="journal article" date="2019" name="Int. J. Syst. Evol. Microbiol.">
        <title>The Global Catalogue of Microorganisms (GCM) 10K type strain sequencing project: providing services to taxonomists for standard genome sequencing and annotation.</title>
        <authorList>
            <consortium name="The Broad Institute Genomics Platform"/>
            <consortium name="The Broad Institute Genome Sequencing Center for Infectious Disease"/>
            <person name="Wu L."/>
            <person name="Ma J."/>
        </authorList>
    </citation>
    <scope>NUCLEOTIDE SEQUENCE [LARGE SCALE GENOMIC DNA]</scope>
    <source>
        <strain evidence="3">JCM 31290</strain>
    </source>
</reference>
<evidence type="ECO:0000313" key="3">
    <source>
        <dbReference type="Proteomes" id="UP001501115"/>
    </source>
</evidence>
<sequence>MPAAVGAWVGSASSKRLSPRMTAGDDVAKWVDAARLAGVLGKVGGEDADEEDGAAGHFVAPV</sequence>
<feature type="region of interest" description="Disordered" evidence="1">
    <location>
        <begin position="1"/>
        <end position="21"/>
    </location>
</feature>
<accession>A0ABP8HJ25</accession>
<gene>
    <name evidence="2" type="ORF">GCM10023086_75130</name>
</gene>
<evidence type="ECO:0000256" key="1">
    <source>
        <dbReference type="SAM" id="MobiDB-lite"/>
    </source>
</evidence>
<evidence type="ECO:0000313" key="2">
    <source>
        <dbReference type="EMBL" id="GAA4339879.1"/>
    </source>
</evidence>
<feature type="compositionally biased region" description="Low complexity" evidence="1">
    <location>
        <begin position="1"/>
        <end position="14"/>
    </location>
</feature>
<proteinExistence type="predicted"/>
<dbReference type="Proteomes" id="UP001501115">
    <property type="component" value="Unassembled WGS sequence"/>
</dbReference>
<organism evidence="2 3">
    <name type="scientific">Streptomyces venetus</name>
    <dbReference type="NCBI Taxonomy" id="1701086"/>
    <lineage>
        <taxon>Bacteria</taxon>
        <taxon>Bacillati</taxon>
        <taxon>Actinomycetota</taxon>
        <taxon>Actinomycetes</taxon>
        <taxon>Kitasatosporales</taxon>
        <taxon>Streptomycetaceae</taxon>
        <taxon>Streptomyces</taxon>
    </lineage>
</organism>
<protein>
    <submittedName>
        <fullName evidence="2">Uncharacterized protein</fullName>
    </submittedName>
</protein>